<proteinExistence type="predicted"/>
<evidence type="ECO:0000313" key="1">
    <source>
        <dbReference type="EMBL" id="KAI4860047.1"/>
    </source>
</evidence>
<name>A0ACB9YKW9_9PEZI</name>
<evidence type="ECO:0000313" key="2">
    <source>
        <dbReference type="Proteomes" id="UP001497700"/>
    </source>
</evidence>
<organism evidence="1 2">
    <name type="scientific">Hypoxylon rubiginosum</name>
    <dbReference type="NCBI Taxonomy" id="110542"/>
    <lineage>
        <taxon>Eukaryota</taxon>
        <taxon>Fungi</taxon>
        <taxon>Dikarya</taxon>
        <taxon>Ascomycota</taxon>
        <taxon>Pezizomycotina</taxon>
        <taxon>Sordariomycetes</taxon>
        <taxon>Xylariomycetidae</taxon>
        <taxon>Xylariales</taxon>
        <taxon>Hypoxylaceae</taxon>
        <taxon>Hypoxylon</taxon>
    </lineage>
</organism>
<keyword evidence="2" id="KW-1185">Reference proteome</keyword>
<reference evidence="1 2" key="1">
    <citation type="journal article" date="2022" name="New Phytol.">
        <title>Ecological generalism drives hyperdiversity of secondary metabolite gene clusters in xylarialean endophytes.</title>
        <authorList>
            <person name="Franco M.E.E."/>
            <person name="Wisecaver J.H."/>
            <person name="Arnold A.E."/>
            <person name="Ju Y.M."/>
            <person name="Slot J.C."/>
            <person name="Ahrendt S."/>
            <person name="Moore L.P."/>
            <person name="Eastman K.E."/>
            <person name="Scott K."/>
            <person name="Konkel Z."/>
            <person name="Mondo S.J."/>
            <person name="Kuo A."/>
            <person name="Hayes R.D."/>
            <person name="Haridas S."/>
            <person name="Andreopoulos B."/>
            <person name="Riley R."/>
            <person name="LaButti K."/>
            <person name="Pangilinan J."/>
            <person name="Lipzen A."/>
            <person name="Amirebrahimi M."/>
            <person name="Yan J."/>
            <person name="Adam C."/>
            <person name="Keymanesh K."/>
            <person name="Ng V."/>
            <person name="Louie K."/>
            <person name="Northen T."/>
            <person name="Drula E."/>
            <person name="Henrissat B."/>
            <person name="Hsieh H.M."/>
            <person name="Youens-Clark K."/>
            <person name="Lutzoni F."/>
            <person name="Miadlikowska J."/>
            <person name="Eastwood D.C."/>
            <person name="Hamelin R.C."/>
            <person name="Grigoriev I.V."/>
            <person name="U'Ren J.M."/>
        </authorList>
    </citation>
    <scope>NUCLEOTIDE SEQUENCE [LARGE SCALE GENOMIC DNA]</scope>
    <source>
        <strain evidence="1 2">CBS 119005</strain>
    </source>
</reference>
<dbReference type="EMBL" id="MU393601">
    <property type="protein sequence ID" value="KAI4860047.1"/>
    <property type="molecule type" value="Genomic_DNA"/>
</dbReference>
<protein>
    <submittedName>
        <fullName evidence="1">Uncharacterized protein</fullName>
    </submittedName>
</protein>
<gene>
    <name evidence="1" type="ORF">F4820DRAFT_453274</name>
</gene>
<accession>A0ACB9YKW9</accession>
<dbReference type="Proteomes" id="UP001497700">
    <property type="component" value="Unassembled WGS sequence"/>
</dbReference>
<comment type="caution">
    <text evidence="1">The sequence shown here is derived from an EMBL/GenBank/DDBJ whole genome shotgun (WGS) entry which is preliminary data.</text>
</comment>
<sequence>ITLAFVKLLLSKGCSVIVGDLQLQPAAEQLAAEYPHPAIDSSKPSFVFYKTDVRSWPQLSQLWRKALFTFPRVDLVVPGAGVFEPPESSFWNPPGVYGSPSEDLTECDPGVYSTIGTNLLHPIRLSQLAIGYWTTNKMEACLIFIGSIAGYTATAGTPFYYSSKAGLHAFVRSLNSLRKRLGIRVNCIAPHHIRTPLWEQPYCKIMLSPDEPMLEPEFIAEKMLELCENEEYGDGNILEVMPLGTIDEPKTSIRQVPYELLLPEAATGLRGVFAEEEKLWKRLQTEGRLRRSHISTARLRVDSVASTPPFIPAWDPEAEPNACRMSSEQVGHMEDYMAGRISADECAVSLTKPVWAAASQDTETMSNAIFAIKSFINISARKTLHYQPQMLLLIKAIQKLPLIKVPTLKLLRLCHEHRQPDVKYALYGTDKVSVPEGRGYKPL</sequence>
<feature type="non-terminal residue" evidence="1">
    <location>
        <position position="1"/>
    </location>
</feature>